<keyword evidence="5" id="KW-0539">Nucleus</keyword>
<organism evidence="8 9">
    <name type="scientific">Ustilago trichophora</name>
    <dbReference type="NCBI Taxonomy" id="86804"/>
    <lineage>
        <taxon>Eukaryota</taxon>
        <taxon>Fungi</taxon>
        <taxon>Dikarya</taxon>
        <taxon>Basidiomycota</taxon>
        <taxon>Ustilaginomycotina</taxon>
        <taxon>Ustilaginomycetes</taxon>
        <taxon>Ustilaginales</taxon>
        <taxon>Ustilaginaceae</taxon>
        <taxon>Ustilago</taxon>
    </lineage>
</organism>
<evidence type="ECO:0000256" key="5">
    <source>
        <dbReference type="ARBA" id="ARBA00023242"/>
    </source>
</evidence>
<dbReference type="EMBL" id="OOIN01000017">
    <property type="protein sequence ID" value="SPO27512.1"/>
    <property type="molecule type" value="Genomic_DNA"/>
</dbReference>
<feature type="compositionally biased region" description="Basic and acidic residues" evidence="6">
    <location>
        <begin position="48"/>
        <end position="62"/>
    </location>
</feature>
<dbReference type="InterPro" id="IPR050815">
    <property type="entry name" value="TF_fung"/>
</dbReference>
<name>A0A5C3EA79_9BASI</name>
<dbReference type="Gene3D" id="4.10.240.10">
    <property type="entry name" value="Zn(2)-C6 fungal-type DNA-binding domain"/>
    <property type="match status" value="1"/>
</dbReference>
<keyword evidence="9" id="KW-1185">Reference proteome</keyword>
<dbReference type="GO" id="GO:0000981">
    <property type="term" value="F:DNA-binding transcription factor activity, RNA polymerase II-specific"/>
    <property type="evidence" value="ECO:0007669"/>
    <property type="project" value="InterPro"/>
</dbReference>
<dbReference type="Proteomes" id="UP000324022">
    <property type="component" value="Unassembled WGS sequence"/>
</dbReference>
<feature type="compositionally biased region" description="Low complexity" evidence="6">
    <location>
        <begin position="143"/>
        <end position="157"/>
    </location>
</feature>
<keyword evidence="2" id="KW-0479">Metal-binding</keyword>
<feature type="region of interest" description="Disordered" evidence="6">
    <location>
        <begin position="139"/>
        <end position="167"/>
    </location>
</feature>
<dbReference type="PANTHER" id="PTHR47338">
    <property type="entry name" value="ZN(II)2CYS6 TRANSCRIPTION FACTOR (EUROFUNG)-RELATED"/>
    <property type="match status" value="1"/>
</dbReference>
<dbReference type="PROSITE" id="PS50048">
    <property type="entry name" value="ZN2_CY6_FUNGAL_2"/>
    <property type="match status" value="1"/>
</dbReference>
<evidence type="ECO:0000256" key="4">
    <source>
        <dbReference type="ARBA" id="ARBA00023163"/>
    </source>
</evidence>
<dbReference type="OrthoDB" id="39175at2759"/>
<sequence>MPEQAGSRAGVMAVPVNSGQTRRAVSSSPSAAYHPNNDCNSAGLSDLSTHHDSTTDHHDDTSGQHSKGSKAKPSDTLRRSQACLACRKRKLRCDAKKPTCTRCEKAWLAYHPAADASGSSKASPPPCEYDTSLLAKIFKKGGSSDPPTASSTSEPSAFRYRDTEEQLVEENEQLRAQISYLQGQLRRDDGASSPLLTGDSATMRSYHQSDSTTATTTASAASKLSVQSLTDTRHEDARYHKRIRSSNDRDLDTNRPARSVGSSTFQQQQPASTRRTSPTNAANPPFVTSTTEKSCQPRISPVAPSVFDRASAGKGQGPGPSPLLYRSDSLVRSPADLIPSAQGASPPLPNRQALDHIIETCRRESWLFAAINCNTFGDVAALLEATPSAESDLLTARALMLATVAIGLPLVASAFPKGKSSSPVFKGIDELLRAHLQLNLVRLDDPLWMSTVTKIYVDGARDLLNQAQTSSVCFMTPATFIVRLLVVECSHSHVSIQSAQADLALAATEARLLHLHSAVPGTHPRLSTGPARSSRPAIALRGLLQSKEESFAFWCLFLHDCFQSRLSLLPTTIERQTIKAAFPRSTDTDGTTPTQHSLDEVEAYIARRRGLPLLEPLDNSLSLLIKVGLVLDQCCEHAIQVRQKPLAPTSAAGRSAAAQDQRQNAFLAAHESIRNSRMMLSRFDDRTLSRSDRFRAGANSGRSRESLVSTLVLQDPMRFAAEVTHHLAVLTLFETAMNVVDPFFPAEEARGIICNASVWLSRLAGMALQNAPLLFALPSFCSSAFFVGARWLLFLQGADPEHFHADISTLVLLLSRRGERFSRDQSTDADYHRTSYFLPPSIVLTDLLAKAIVALKRELDFYGRICISPFTWPIEAVSKFISFIRQDAVRARQVPKPQAAEPGFVSIATLASSIEDAAVVELADAPSPSLG</sequence>
<dbReference type="GO" id="GO:0008270">
    <property type="term" value="F:zinc ion binding"/>
    <property type="evidence" value="ECO:0007669"/>
    <property type="project" value="InterPro"/>
</dbReference>
<reference evidence="8 9" key="1">
    <citation type="submission" date="2018-03" db="EMBL/GenBank/DDBJ databases">
        <authorList>
            <person name="Guldener U."/>
        </authorList>
    </citation>
    <scope>NUCLEOTIDE SEQUENCE [LARGE SCALE GENOMIC DNA]</scope>
    <source>
        <strain evidence="8 9">NBRC100155</strain>
    </source>
</reference>
<protein>
    <recommendedName>
        <fullName evidence="7">Zn(2)-C6 fungal-type domain-containing protein</fullName>
    </recommendedName>
</protein>
<feature type="compositionally biased region" description="Basic and acidic residues" evidence="6">
    <location>
        <begin position="245"/>
        <end position="255"/>
    </location>
</feature>
<dbReference type="CDD" id="cd00067">
    <property type="entry name" value="GAL4"/>
    <property type="match status" value="1"/>
</dbReference>
<dbReference type="InterPro" id="IPR036864">
    <property type="entry name" value="Zn2-C6_fun-type_DNA-bd_sf"/>
</dbReference>
<keyword evidence="3" id="KW-0805">Transcription regulation</keyword>
<feature type="compositionally biased region" description="Low complexity" evidence="6">
    <location>
        <begin position="209"/>
        <end position="222"/>
    </location>
</feature>
<keyword evidence="4" id="KW-0804">Transcription</keyword>
<dbReference type="SUPFAM" id="SSF57701">
    <property type="entry name" value="Zn2/Cys6 DNA-binding domain"/>
    <property type="match status" value="1"/>
</dbReference>
<dbReference type="InterPro" id="IPR001138">
    <property type="entry name" value="Zn2Cys6_DnaBD"/>
</dbReference>
<accession>A0A5C3EA79</accession>
<dbReference type="PANTHER" id="PTHR47338:SF20">
    <property type="entry name" value="ZN(II)2CYS6 TRANSCRIPTION FACTOR (EUROFUNG)"/>
    <property type="match status" value="1"/>
</dbReference>
<evidence type="ECO:0000259" key="7">
    <source>
        <dbReference type="PROSITE" id="PS50048"/>
    </source>
</evidence>
<evidence type="ECO:0000256" key="2">
    <source>
        <dbReference type="ARBA" id="ARBA00022723"/>
    </source>
</evidence>
<dbReference type="SMART" id="SM00066">
    <property type="entry name" value="GAL4"/>
    <property type="match status" value="1"/>
</dbReference>
<dbReference type="AlphaFoldDB" id="A0A5C3EA79"/>
<evidence type="ECO:0000313" key="8">
    <source>
        <dbReference type="EMBL" id="SPO27512.1"/>
    </source>
</evidence>
<evidence type="ECO:0000256" key="3">
    <source>
        <dbReference type="ARBA" id="ARBA00023015"/>
    </source>
</evidence>
<evidence type="ECO:0000256" key="6">
    <source>
        <dbReference type="SAM" id="MobiDB-lite"/>
    </source>
</evidence>
<evidence type="ECO:0000313" key="9">
    <source>
        <dbReference type="Proteomes" id="UP000324022"/>
    </source>
</evidence>
<feature type="region of interest" description="Disordered" evidence="6">
    <location>
        <begin position="1"/>
        <end position="76"/>
    </location>
</feature>
<feature type="compositionally biased region" description="Polar residues" evidence="6">
    <location>
        <begin position="199"/>
        <end position="208"/>
    </location>
</feature>
<feature type="domain" description="Zn(2)-C6 fungal-type" evidence="7">
    <location>
        <begin position="82"/>
        <end position="129"/>
    </location>
</feature>
<feature type="compositionally biased region" description="Polar residues" evidence="6">
    <location>
        <begin position="260"/>
        <end position="294"/>
    </location>
</feature>
<evidence type="ECO:0000256" key="1">
    <source>
        <dbReference type="ARBA" id="ARBA00004123"/>
    </source>
</evidence>
<dbReference type="Pfam" id="PF00172">
    <property type="entry name" value="Zn_clus"/>
    <property type="match status" value="1"/>
</dbReference>
<feature type="compositionally biased region" description="Polar residues" evidence="6">
    <location>
        <begin position="17"/>
        <end position="30"/>
    </location>
</feature>
<proteinExistence type="predicted"/>
<gene>
    <name evidence="8" type="ORF">UTRI_10629</name>
</gene>
<comment type="subcellular location">
    <subcellularLocation>
        <location evidence="1">Nucleus</location>
    </subcellularLocation>
</comment>
<feature type="region of interest" description="Disordered" evidence="6">
    <location>
        <begin position="185"/>
        <end position="299"/>
    </location>
</feature>
<dbReference type="GO" id="GO:0005634">
    <property type="term" value="C:nucleus"/>
    <property type="evidence" value="ECO:0007669"/>
    <property type="project" value="UniProtKB-SubCell"/>
</dbReference>